<protein>
    <submittedName>
        <fullName evidence="1">Uncharacterized protein</fullName>
    </submittedName>
</protein>
<accession>A0A9X8RLI8</accession>
<dbReference type="AlphaFoldDB" id="A0A9X8RLI8"/>
<gene>
    <name evidence="1" type="ORF">SAMEA3375112_03349</name>
</gene>
<comment type="caution">
    <text evidence="1">The sequence shown here is derived from an EMBL/GenBank/DDBJ whole genome shotgun (WGS) entry which is preliminary data.</text>
</comment>
<name>A0A9X8RLI8_CLODI</name>
<reference evidence="1 2" key="1">
    <citation type="submission" date="2017-02" db="EMBL/GenBank/DDBJ databases">
        <authorList>
            <consortium name="Pathogen Informatics"/>
        </authorList>
    </citation>
    <scope>NUCLEOTIDE SEQUENCE [LARGE SCALE GENOMIC DNA]</scope>
    <source>
        <strain evidence="1 2">VRECD0157</strain>
    </source>
</reference>
<proteinExistence type="predicted"/>
<dbReference type="RefSeq" id="WP_021381408.1">
    <property type="nucleotide sequence ID" value="NZ_CP029155.1"/>
</dbReference>
<organism evidence="1 2">
    <name type="scientific">Clostridioides difficile</name>
    <name type="common">Peptoclostridium difficile</name>
    <dbReference type="NCBI Taxonomy" id="1496"/>
    <lineage>
        <taxon>Bacteria</taxon>
        <taxon>Bacillati</taxon>
        <taxon>Bacillota</taxon>
        <taxon>Clostridia</taxon>
        <taxon>Peptostreptococcales</taxon>
        <taxon>Peptostreptococcaceae</taxon>
        <taxon>Clostridioides</taxon>
    </lineage>
</organism>
<dbReference type="EMBL" id="FUPS01000014">
    <property type="protein sequence ID" value="SJS98810.1"/>
    <property type="molecule type" value="Genomic_DNA"/>
</dbReference>
<dbReference type="Proteomes" id="UP000189137">
    <property type="component" value="Unassembled WGS sequence"/>
</dbReference>
<sequence>MDDKVLIQLTNGAIIDITTEQEYSSGCETCDYGSCYTTDLMIIYKNKKKDIIRDESMYDYGMSLSSIMKVILNHQEDIEKLKEEEVAEFIKNKLENEHDCDELKIISEVFNEIY</sequence>
<evidence type="ECO:0000313" key="2">
    <source>
        <dbReference type="Proteomes" id="UP000189137"/>
    </source>
</evidence>
<evidence type="ECO:0000313" key="1">
    <source>
        <dbReference type="EMBL" id="SJS98810.1"/>
    </source>
</evidence>